<comment type="caution">
    <text evidence="7">The sequence shown here is derived from an EMBL/GenBank/DDBJ whole genome shotgun (WGS) entry which is preliminary data.</text>
</comment>
<proteinExistence type="predicted"/>
<accession>A0A8J3I7T1</accession>
<evidence type="ECO:0000256" key="1">
    <source>
        <dbReference type="ARBA" id="ARBA00004141"/>
    </source>
</evidence>
<evidence type="ECO:0000313" key="7">
    <source>
        <dbReference type="EMBL" id="GHO47388.1"/>
    </source>
</evidence>
<comment type="subcellular location">
    <subcellularLocation>
        <location evidence="1">Membrane</location>
        <topology evidence="1">Multi-pass membrane protein</topology>
    </subcellularLocation>
</comment>
<evidence type="ECO:0000256" key="6">
    <source>
        <dbReference type="SAM" id="Phobius"/>
    </source>
</evidence>
<feature type="transmembrane region" description="Helical" evidence="6">
    <location>
        <begin position="30"/>
        <end position="49"/>
    </location>
</feature>
<keyword evidence="2" id="KW-0813">Transport</keyword>
<name>A0A8J3I7T1_9CHLR</name>
<keyword evidence="4 6" id="KW-1133">Transmembrane helix</keyword>
<feature type="transmembrane region" description="Helical" evidence="6">
    <location>
        <begin position="156"/>
        <end position="185"/>
    </location>
</feature>
<dbReference type="GO" id="GO:0022857">
    <property type="term" value="F:transmembrane transporter activity"/>
    <property type="evidence" value="ECO:0007669"/>
    <property type="project" value="InterPro"/>
</dbReference>
<dbReference type="AlphaFoldDB" id="A0A8J3I7T1"/>
<dbReference type="Proteomes" id="UP000612362">
    <property type="component" value="Unassembled WGS sequence"/>
</dbReference>
<dbReference type="Pfam" id="PF07690">
    <property type="entry name" value="MFS_1"/>
    <property type="match status" value="1"/>
</dbReference>
<dbReference type="InterPro" id="IPR036259">
    <property type="entry name" value="MFS_trans_sf"/>
</dbReference>
<dbReference type="SUPFAM" id="SSF103473">
    <property type="entry name" value="MFS general substrate transporter"/>
    <property type="match status" value="1"/>
</dbReference>
<sequence length="265" mass="28303">MIFSALGFGLILYAASISGGQGMSWAKPQVLISLGSGLLSLIIFTLVELRLEDPLLDLRLYAIPSFTLANITNLVGTIALFGAEFLLPLYLQILRGESAFQTGLILLPMAVTAAIISPISGKISDRFGPRMPILIGFLLITFTTYQLAHIELNTSIQLIMLIVALRGIAVGLIIQNSQVAALLDVPMKRINRATPLIQATRQTMQSIGVAALSTILISAITITVPAAIANGETSNLGKLPPALRATAEQGIHTFQNQFIRAHSCS</sequence>
<dbReference type="PANTHER" id="PTHR42718">
    <property type="entry name" value="MAJOR FACILITATOR SUPERFAMILY MULTIDRUG TRANSPORTER MFSC"/>
    <property type="match status" value="1"/>
</dbReference>
<dbReference type="Gene3D" id="1.20.1250.20">
    <property type="entry name" value="MFS general substrate transporter like domains"/>
    <property type="match status" value="1"/>
</dbReference>
<reference evidence="7" key="1">
    <citation type="submission" date="2020-10" db="EMBL/GenBank/DDBJ databases">
        <title>Taxonomic study of unclassified bacteria belonging to the class Ktedonobacteria.</title>
        <authorList>
            <person name="Yabe S."/>
            <person name="Wang C.M."/>
            <person name="Zheng Y."/>
            <person name="Sakai Y."/>
            <person name="Cavaletti L."/>
            <person name="Monciardini P."/>
            <person name="Donadio S."/>
        </authorList>
    </citation>
    <scope>NUCLEOTIDE SEQUENCE</scope>
    <source>
        <strain evidence="7">SOSP1-1</strain>
    </source>
</reference>
<evidence type="ECO:0000256" key="5">
    <source>
        <dbReference type="ARBA" id="ARBA00023136"/>
    </source>
</evidence>
<evidence type="ECO:0000313" key="8">
    <source>
        <dbReference type="Proteomes" id="UP000612362"/>
    </source>
</evidence>
<protein>
    <recommendedName>
        <fullName evidence="9">Major facilitator superfamily (MFS) profile domain-containing protein</fullName>
    </recommendedName>
</protein>
<gene>
    <name evidence="7" type="ORF">KSX_55510</name>
</gene>
<keyword evidence="3 6" id="KW-0812">Transmembrane</keyword>
<keyword evidence="5 6" id="KW-0472">Membrane</keyword>
<feature type="transmembrane region" description="Helical" evidence="6">
    <location>
        <begin position="206"/>
        <end position="228"/>
    </location>
</feature>
<feature type="transmembrane region" description="Helical" evidence="6">
    <location>
        <begin position="61"/>
        <end position="87"/>
    </location>
</feature>
<organism evidence="7 8">
    <name type="scientific">Ktedonospora formicarum</name>
    <dbReference type="NCBI Taxonomy" id="2778364"/>
    <lineage>
        <taxon>Bacteria</taxon>
        <taxon>Bacillati</taxon>
        <taxon>Chloroflexota</taxon>
        <taxon>Ktedonobacteria</taxon>
        <taxon>Ktedonobacterales</taxon>
        <taxon>Ktedonobacteraceae</taxon>
        <taxon>Ktedonospora</taxon>
    </lineage>
</organism>
<keyword evidence="8" id="KW-1185">Reference proteome</keyword>
<dbReference type="GO" id="GO:0016020">
    <property type="term" value="C:membrane"/>
    <property type="evidence" value="ECO:0007669"/>
    <property type="project" value="UniProtKB-SubCell"/>
</dbReference>
<evidence type="ECO:0000256" key="4">
    <source>
        <dbReference type="ARBA" id="ARBA00022989"/>
    </source>
</evidence>
<evidence type="ECO:0008006" key="9">
    <source>
        <dbReference type="Google" id="ProtNLM"/>
    </source>
</evidence>
<evidence type="ECO:0000256" key="3">
    <source>
        <dbReference type="ARBA" id="ARBA00022692"/>
    </source>
</evidence>
<evidence type="ECO:0000256" key="2">
    <source>
        <dbReference type="ARBA" id="ARBA00022448"/>
    </source>
</evidence>
<dbReference type="PANTHER" id="PTHR42718:SF9">
    <property type="entry name" value="MAJOR FACILITATOR SUPERFAMILY MULTIDRUG TRANSPORTER MFSC"/>
    <property type="match status" value="1"/>
</dbReference>
<feature type="transmembrane region" description="Helical" evidence="6">
    <location>
        <begin position="131"/>
        <end position="150"/>
    </location>
</feature>
<dbReference type="InterPro" id="IPR011701">
    <property type="entry name" value="MFS"/>
</dbReference>
<dbReference type="EMBL" id="BNJF01000003">
    <property type="protein sequence ID" value="GHO47388.1"/>
    <property type="molecule type" value="Genomic_DNA"/>
</dbReference>
<feature type="transmembrane region" description="Helical" evidence="6">
    <location>
        <begin position="99"/>
        <end position="119"/>
    </location>
</feature>